<dbReference type="SMART" id="SM00388">
    <property type="entry name" value="HisKA"/>
    <property type="match status" value="1"/>
</dbReference>
<dbReference type="Gene3D" id="6.10.340.10">
    <property type="match status" value="1"/>
</dbReference>
<feature type="transmembrane region" description="Helical" evidence="16">
    <location>
        <begin position="53"/>
        <end position="73"/>
    </location>
</feature>
<keyword evidence="13 16" id="KW-0472">Membrane</keyword>
<dbReference type="PRINTS" id="PR00344">
    <property type="entry name" value="BCTRLSENSOR"/>
</dbReference>
<keyword evidence="6" id="KW-0808">Transferase</keyword>
<dbReference type="GO" id="GO:0005886">
    <property type="term" value="C:plasma membrane"/>
    <property type="evidence" value="ECO:0007669"/>
    <property type="project" value="UniProtKB-SubCell"/>
</dbReference>
<dbReference type="PANTHER" id="PTHR45436">
    <property type="entry name" value="SENSOR HISTIDINE KINASE YKOH"/>
    <property type="match status" value="1"/>
</dbReference>
<organism evidence="19 20">
    <name type="scientific">Candidatus Ruania gallistercoris</name>
    <dbReference type="NCBI Taxonomy" id="2838746"/>
    <lineage>
        <taxon>Bacteria</taxon>
        <taxon>Bacillati</taxon>
        <taxon>Actinomycetota</taxon>
        <taxon>Actinomycetes</taxon>
        <taxon>Micrococcales</taxon>
        <taxon>Ruaniaceae</taxon>
        <taxon>Ruania</taxon>
    </lineage>
</organism>
<evidence type="ECO:0000256" key="13">
    <source>
        <dbReference type="ARBA" id="ARBA00023136"/>
    </source>
</evidence>
<dbReference type="EMBL" id="DXBY01000183">
    <property type="protein sequence ID" value="HIZ36282.1"/>
    <property type="molecule type" value="Genomic_DNA"/>
</dbReference>
<dbReference type="SUPFAM" id="SSF158472">
    <property type="entry name" value="HAMP domain-like"/>
    <property type="match status" value="1"/>
</dbReference>
<dbReference type="NCBIfam" id="NF040691">
    <property type="entry name" value="MtrAB_MtrB"/>
    <property type="match status" value="1"/>
</dbReference>
<comment type="subcellular location">
    <subcellularLocation>
        <location evidence="2">Cell membrane</location>
        <topology evidence="2">Multi-pass membrane protein</topology>
    </subcellularLocation>
</comment>
<evidence type="ECO:0000256" key="16">
    <source>
        <dbReference type="SAM" id="Phobius"/>
    </source>
</evidence>
<comment type="catalytic activity">
    <reaction evidence="1">
        <text>ATP + protein L-histidine = ADP + protein N-phospho-L-histidine.</text>
        <dbReference type="EC" id="2.7.13.3"/>
    </reaction>
</comment>
<dbReference type="PANTHER" id="PTHR45436:SF5">
    <property type="entry name" value="SENSOR HISTIDINE KINASE TRCS"/>
    <property type="match status" value="1"/>
</dbReference>
<dbReference type="InterPro" id="IPR036890">
    <property type="entry name" value="HATPase_C_sf"/>
</dbReference>
<dbReference type="Pfam" id="PF00672">
    <property type="entry name" value="HAMP"/>
    <property type="match status" value="1"/>
</dbReference>
<dbReference type="Pfam" id="PF00512">
    <property type="entry name" value="HisKA"/>
    <property type="match status" value="1"/>
</dbReference>
<dbReference type="SUPFAM" id="SSF47384">
    <property type="entry name" value="Homodimeric domain of signal transducing histidine kinase"/>
    <property type="match status" value="1"/>
</dbReference>
<keyword evidence="10" id="KW-0067">ATP-binding</keyword>
<dbReference type="PROSITE" id="PS50885">
    <property type="entry name" value="HAMP"/>
    <property type="match status" value="1"/>
</dbReference>
<comment type="caution">
    <text evidence="19">The sequence shown here is derived from an EMBL/GenBank/DDBJ whole genome shotgun (WGS) entry which is preliminary data.</text>
</comment>
<evidence type="ECO:0000256" key="10">
    <source>
        <dbReference type="ARBA" id="ARBA00022840"/>
    </source>
</evidence>
<name>A0A9D2EF38_9MICO</name>
<accession>A0A9D2EF38</accession>
<dbReference type="CDD" id="cd00075">
    <property type="entry name" value="HATPase"/>
    <property type="match status" value="1"/>
</dbReference>
<evidence type="ECO:0000256" key="6">
    <source>
        <dbReference type="ARBA" id="ARBA00022679"/>
    </source>
</evidence>
<dbReference type="SUPFAM" id="SSF55874">
    <property type="entry name" value="ATPase domain of HSP90 chaperone/DNA topoisomerase II/histidine kinase"/>
    <property type="match status" value="1"/>
</dbReference>
<keyword evidence="9 19" id="KW-0418">Kinase</keyword>
<dbReference type="InterPro" id="IPR003661">
    <property type="entry name" value="HisK_dim/P_dom"/>
</dbReference>
<evidence type="ECO:0000313" key="19">
    <source>
        <dbReference type="EMBL" id="HIZ36282.1"/>
    </source>
</evidence>
<evidence type="ECO:0000256" key="8">
    <source>
        <dbReference type="ARBA" id="ARBA00022741"/>
    </source>
</evidence>
<dbReference type="EC" id="2.7.13.3" evidence="3"/>
<dbReference type="GO" id="GO:0000155">
    <property type="term" value="F:phosphorelay sensor kinase activity"/>
    <property type="evidence" value="ECO:0007669"/>
    <property type="project" value="InterPro"/>
</dbReference>
<evidence type="ECO:0000256" key="9">
    <source>
        <dbReference type="ARBA" id="ARBA00022777"/>
    </source>
</evidence>
<evidence type="ECO:0000256" key="12">
    <source>
        <dbReference type="ARBA" id="ARBA00023012"/>
    </source>
</evidence>
<dbReference type="Gene3D" id="1.10.287.130">
    <property type="match status" value="1"/>
</dbReference>
<dbReference type="InterPro" id="IPR003594">
    <property type="entry name" value="HATPase_dom"/>
</dbReference>
<dbReference type="InterPro" id="IPR004358">
    <property type="entry name" value="Sig_transdc_His_kin-like_C"/>
</dbReference>
<dbReference type="SMART" id="SM00387">
    <property type="entry name" value="HATPase_c"/>
    <property type="match status" value="1"/>
</dbReference>
<dbReference type="Pfam" id="PF02518">
    <property type="entry name" value="HATPase_c"/>
    <property type="match status" value="1"/>
</dbReference>
<evidence type="ECO:0000256" key="4">
    <source>
        <dbReference type="ARBA" id="ARBA00022475"/>
    </source>
</evidence>
<keyword evidence="11 16" id="KW-1133">Transmembrane helix</keyword>
<evidence type="ECO:0000256" key="3">
    <source>
        <dbReference type="ARBA" id="ARBA00012438"/>
    </source>
</evidence>
<dbReference type="FunFam" id="1.10.287.130:FF:000010">
    <property type="entry name" value="Two-component sensor histidine kinase"/>
    <property type="match status" value="1"/>
</dbReference>
<keyword evidence="12" id="KW-0902">Two-component regulatory system</keyword>
<dbReference type="GO" id="GO:0005524">
    <property type="term" value="F:ATP binding"/>
    <property type="evidence" value="ECO:0007669"/>
    <property type="project" value="UniProtKB-KW"/>
</dbReference>
<reference evidence="19" key="2">
    <citation type="submission" date="2021-04" db="EMBL/GenBank/DDBJ databases">
        <authorList>
            <person name="Gilroy R."/>
        </authorList>
    </citation>
    <scope>NUCLEOTIDE SEQUENCE</scope>
    <source>
        <strain evidence="19">ChiGjej4B4-7305</strain>
    </source>
</reference>
<dbReference type="Gene3D" id="3.30.565.10">
    <property type="entry name" value="Histidine kinase-like ATPase, C-terminal domain"/>
    <property type="match status" value="1"/>
</dbReference>
<dbReference type="Proteomes" id="UP000824037">
    <property type="component" value="Unassembled WGS sequence"/>
</dbReference>
<keyword evidence="5" id="KW-0597">Phosphoprotein</keyword>
<keyword evidence="4" id="KW-1003">Cell membrane</keyword>
<protein>
    <recommendedName>
        <fullName evidence="14">Sensor histidine kinase MtrB</fullName>
        <ecNumber evidence="3">2.7.13.3</ecNumber>
    </recommendedName>
</protein>
<dbReference type="InterPro" id="IPR003660">
    <property type="entry name" value="HAMP_dom"/>
</dbReference>
<evidence type="ECO:0000259" key="18">
    <source>
        <dbReference type="PROSITE" id="PS50885"/>
    </source>
</evidence>
<feature type="domain" description="Histidine kinase" evidence="17">
    <location>
        <begin position="316"/>
        <end position="533"/>
    </location>
</feature>
<evidence type="ECO:0000259" key="17">
    <source>
        <dbReference type="PROSITE" id="PS50109"/>
    </source>
</evidence>
<dbReference type="InterPro" id="IPR050428">
    <property type="entry name" value="TCS_sensor_his_kinase"/>
</dbReference>
<dbReference type="InterPro" id="IPR047669">
    <property type="entry name" value="MtrAB_MtrB"/>
</dbReference>
<dbReference type="InterPro" id="IPR005467">
    <property type="entry name" value="His_kinase_dom"/>
</dbReference>
<keyword evidence="7 16" id="KW-0812">Transmembrane</keyword>
<dbReference type="AlphaFoldDB" id="A0A9D2EF38"/>
<dbReference type="CDD" id="cd00082">
    <property type="entry name" value="HisKA"/>
    <property type="match status" value="1"/>
</dbReference>
<sequence>MPGRHARLVNAPAGVDRSWWQSAVRTSILASRWLRRRARVALRTWRHSLRLRISATTVAVGTLALVLLAVVLADQVRDGLFDQRRDQVLADAASRAEQAQQQFDSTTVSSVQDVQQLGDDMVRTLQQSSLDAAGVLLLPSPDPSTSVVIQAPATNNALRAVITDELRDQVRAEQFQQWQSVALPNGSGTVPGIVVGAPVTMPVAGEHELYIVYSLASEQAQLDLLQRVLAVGAASLVVLLLVMAWYLTRQVLDPVQQAARTAERLADGHLTERMEVRGRDELATLSKSFNEMATSLQDQIEKLAELSRMQQRFVSDVSHELRTPLTTVRMAAEVLYEARESFPPSQSRSAELLQNQLDRFENLLVDLLEISRFDAGAAVLDVEALDLRIVLDRVVALTEPLAAERGSAIRIHAPDGPVTAEADARRVERVLRNLLVNAVEHGESQDIDILVGEHETAVAIAVRDHGIGMTPVQAEHVFDRFWRADPARARTLGGTGLGLAIALEDARLHGGSLDAWGSPGEGATFRLTLPRRAGLEIGESPLQLRPERAEVSLEQPLDPAGPAAVPQWEQEEEL</sequence>
<evidence type="ECO:0000256" key="2">
    <source>
        <dbReference type="ARBA" id="ARBA00004651"/>
    </source>
</evidence>
<evidence type="ECO:0000256" key="5">
    <source>
        <dbReference type="ARBA" id="ARBA00022553"/>
    </source>
</evidence>
<evidence type="ECO:0000256" key="11">
    <source>
        <dbReference type="ARBA" id="ARBA00022989"/>
    </source>
</evidence>
<feature type="domain" description="HAMP" evidence="18">
    <location>
        <begin position="249"/>
        <end position="301"/>
    </location>
</feature>
<dbReference type="FunFam" id="3.30.565.10:FF:000013">
    <property type="entry name" value="Two-component sensor histidine kinase"/>
    <property type="match status" value="1"/>
</dbReference>
<evidence type="ECO:0000256" key="15">
    <source>
        <dbReference type="SAM" id="MobiDB-lite"/>
    </source>
</evidence>
<evidence type="ECO:0000256" key="14">
    <source>
        <dbReference type="ARBA" id="ARBA00035305"/>
    </source>
</evidence>
<dbReference type="SMART" id="SM00304">
    <property type="entry name" value="HAMP"/>
    <property type="match status" value="1"/>
</dbReference>
<reference evidence="19" key="1">
    <citation type="journal article" date="2021" name="PeerJ">
        <title>Extensive microbial diversity within the chicken gut microbiome revealed by metagenomics and culture.</title>
        <authorList>
            <person name="Gilroy R."/>
            <person name="Ravi A."/>
            <person name="Getino M."/>
            <person name="Pursley I."/>
            <person name="Horton D.L."/>
            <person name="Alikhan N.F."/>
            <person name="Baker D."/>
            <person name="Gharbi K."/>
            <person name="Hall N."/>
            <person name="Watson M."/>
            <person name="Adriaenssens E.M."/>
            <person name="Foster-Nyarko E."/>
            <person name="Jarju S."/>
            <person name="Secka A."/>
            <person name="Antonio M."/>
            <person name="Oren A."/>
            <person name="Chaudhuri R.R."/>
            <person name="La Ragione R."/>
            <person name="Hildebrand F."/>
            <person name="Pallen M.J."/>
        </authorList>
    </citation>
    <scope>NUCLEOTIDE SEQUENCE</scope>
    <source>
        <strain evidence="19">ChiGjej4B4-7305</strain>
    </source>
</reference>
<evidence type="ECO:0000256" key="7">
    <source>
        <dbReference type="ARBA" id="ARBA00022692"/>
    </source>
</evidence>
<evidence type="ECO:0000256" key="1">
    <source>
        <dbReference type="ARBA" id="ARBA00000085"/>
    </source>
</evidence>
<dbReference type="InterPro" id="IPR036097">
    <property type="entry name" value="HisK_dim/P_sf"/>
</dbReference>
<gene>
    <name evidence="19" type="ORF">H9815_10930</name>
</gene>
<keyword evidence="8" id="KW-0547">Nucleotide-binding</keyword>
<proteinExistence type="predicted"/>
<feature type="region of interest" description="Disordered" evidence="15">
    <location>
        <begin position="548"/>
        <end position="574"/>
    </location>
</feature>
<dbReference type="PROSITE" id="PS50109">
    <property type="entry name" value="HIS_KIN"/>
    <property type="match status" value="1"/>
</dbReference>
<evidence type="ECO:0000313" key="20">
    <source>
        <dbReference type="Proteomes" id="UP000824037"/>
    </source>
</evidence>
<dbReference type="CDD" id="cd06225">
    <property type="entry name" value="HAMP"/>
    <property type="match status" value="1"/>
</dbReference>